<dbReference type="Proteomes" id="UP000005139">
    <property type="component" value="Unassembled WGS sequence"/>
</dbReference>
<evidence type="ECO:0008006" key="3">
    <source>
        <dbReference type="Google" id="ProtNLM"/>
    </source>
</evidence>
<organism evidence="1 2">
    <name type="scientific">Thermosinus carboxydivorans Nor1</name>
    <dbReference type="NCBI Taxonomy" id="401526"/>
    <lineage>
        <taxon>Bacteria</taxon>
        <taxon>Bacillati</taxon>
        <taxon>Bacillota</taxon>
        <taxon>Negativicutes</taxon>
        <taxon>Selenomonadales</taxon>
        <taxon>Sporomusaceae</taxon>
        <taxon>Thermosinus</taxon>
    </lineage>
</organism>
<sequence length="103" mass="11371">MNRRVSIYFCGGCNPRIDRGQIAKEVSQLLAGQGFQILFNTLDADFIVFLSGCTVSCANKYHSGGRPAITVAADMVDGMNVDLGRLSDEIVMKVMDYFRQLKT</sequence>
<protein>
    <recommendedName>
        <fullName evidence="3">CGGC domain-containing protein</fullName>
    </recommendedName>
</protein>
<gene>
    <name evidence="1" type="ORF">TcarDRAFT_1954</name>
</gene>
<dbReference type="OrthoDB" id="9801625at2"/>
<keyword evidence="2" id="KW-1185">Reference proteome</keyword>
<reference evidence="1 2" key="1">
    <citation type="submission" date="2007-01" db="EMBL/GenBank/DDBJ databases">
        <title>Annotation of the draft genome assembly of Thermosinus carboxydivorans Nor1.</title>
        <authorList>
            <consortium name="US DOE Joint Genome Institute (JGI-ORNL)"/>
            <person name="Larimer F."/>
            <person name="Land M."/>
            <person name="Hauser L."/>
        </authorList>
    </citation>
    <scope>NUCLEOTIDE SEQUENCE [LARGE SCALE GENOMIC DNA]</scope>
    <source>
        <strain evidence="1 2">Nor1</strain>
    </source>
</reference>
<dbReference type="AlphaFoldDB" id="A1HPI1"/>
<dbReference type="eggNOG" id="ENOG50347H0">
    <property type="taxonomic scope" value="Bacteria"/>
</dbReference>
<evidence type="ECO:0000313" key="1">
    <source>
        <dbReference type="EMBL" id="EAX48076.1"/>
    </source>
</evidence>
<comment type="caution">
    <text evidence="1">The sequence shown here is derived from an EMBL/GenBank/DDBJ whole genome shotgun (WGS) entry which is preliminary data.</text>
</comment>
<accession>A1HPI1</accession>
<name>A1HPI1_9FIRM</name>
<dbReference type="EMBL" id="AAWL01000005">
    <property type="protein sequence ID" value="EAX48076.1"/>
    <property type="molecule type" value="Genomic_DNA"/>
</dbReference>
<proteinExistence type="predicted"/>
<reference evidence="1 2" key="2">
    <citation type="submission" date="2007-01" db="EMBL/GenBank/DDBJ databases">
        <title>Sequencing of the draft genome and assembly of Thermosinus carboxydivorans Nor1.</title>
        <authorList>
            <consortium name="US DOE Joint Genome Institute (JGI-PGF)"/>
            <person name="Copeland A."/>
            <person name="Lucas S."/>
            <person name="Lapidus A."/>
            <person name="Barry K."/>
            <person name="Glavina del Rio T."/>
            <person name="Dalin E."/>
            <person name="Tice H."/>
            <person name="Bruce D."/>
            <person name="Pitluck S."/>
            <person name="Richardson P."/>
        </authorList>
    </citation>
    <scope>NUCLEOTIDE SEQUENCE [LARGE SCALE GENOMIC DNA]</scope>
    <source>
        <strain evidence="1 2">Nor1</strain>
    </source>
</reference>
<evidence type="ECO:0000313" key="2">
    <source>
        <dbReference type="Proteomes" id="UP000005139"/>
    </source>
</evidence>
<dbReference type="RefSeq" id="WP_007289061.1">
    <property type="nucleotide sequence ID" value="NZ_AAWL01000005.1"/>
</dbReference>